<comment type="caution">
    <text evidence="2">The sequence shown here is derived from an EMBL/GenBank/DDBJ whole genome shotgun (WGS) entry which is preliminary data.</text>
</comment>
<name>A0ABX0VWK3_9RHOB</name>
<feature type="transmembrane region" description="Helical" evidence="1">
    <location>
        <begin position="62"/>
        <end position="91"/>
    </location>
</feature>
<keyword evidence="1" id="KW-0472">Membrane</keyword>
<feature type="transmembrane region" description="Helical" evidence="1">
    <location>
        <begin position="7"/>
        <end position="28"/>
    </location>
</feature>
<sequence length="96" mass="10289">MKKAAYIVLIVGIAICAFPLVSLIWGIAVANVFDCSLSENSVEVCMIGGTDWGPTLTFATMLGWLAIATIPVGGVLIALLAVLLLVDFLILRRRKR</sequence>
<proteinExistence type="predicted"/>
<keyword evidence="1" id="KW-1133">Transmembrane helix</keyword>
<gene>
    <name evidence="2" type="ORF">HCZ30_08445</name>
</gene>
<evidence type="ECO:0000313" key="2">
    <source>
        <dbReference type="EMBL" id="NIY72464.1"/>
    </source>
</evidence>
<dbReference type="RefSeq" id="WP_167637839.1">
    <property type="nucleotide sequence ID" value="NZ_JAATOP010000004.1"/>
</dbReference>
<dbReference type="Proteomes" id="UP000709466">
    <property type="component" value="Unassembled WGS sequence"/>
</dbReference>
<organism evidence="2 3">
    <name type="scientific">Marivivens donghaensis</name>
    <dbReference type="NCBI Taxonomy" id="1699413"/>
    <lineage>
        <taxon>Bacteria</taxon>
        <taxon>Pseudomonadati</taxon>
        <taxon>Pseudomonadota</taxon>
        <taxon>Alphaproteobacteria</taxon>
        <taxon>Rhodobacterales</taxon>
        <taxon>Paracoccaceae</taxon>
        <taxon>Marivivens group</taxon>
        <taxon>Marivivens</taxon>
    </lineage>
</organism>
<keyword evidence="1" id="KW-0812">Transmembrane</keyword>
<evidence type="ECO:0000313" key="3">
    <source>
        <dbReference type="Proteomes" id="UP000709466"/>
    </source>
</evidence>
<protein>
    <submittedName>
        <fullName evidence="2">Uncharacterized protein</fullName>
    </submittedName>
</protein>
<reference evidence="2 3" key="1">
    <citation type="submission" date="2020-03" db="EMBL/GenBank/DDBJ databases">
        <title>Bacterial isolates of synthetic phycosphere.</title>
        <authorList>
            <person name="Fu H."/>
            <person name="Moran M.A."/>
        </authorList>
    </citation>
    <scope>NUCLEOTIDE SEQUENCE [LARGE SCALE GENOMIC DNA]</scope>
    <source>
        <strain evidence="2 3">HF1</strain>
    </source>
</reference>
<accession>A0ABX0VWK3</accession>
<dbReference type="EMBL" id="JAATOP010000004">
    <property type="protein sequence ID" value="NIY72464.1"/>
    <property type="molecule type" value="Genomic_DNA"/>
</dbReference>
<evidence type="ECO:0000256" key="1">
    <source>
        <dbReference type="SAM" id="Phobius"/>
    </source>
</evidence>
<keyword evidence="3" id="KW-1185">Reference proteome</keyword>